<feature type="domain" description="Response regulatory" evidence="3">
    <location>
        <begin position="181"/>
        <end position="289"/>
    </location>
</feature>
<name>A0ABU8X1N7_9BURK</name>
<evidence type="ECO:0000256" key="2">
    <source>
        <dbReference type="PROSITE-ProRule" id="PRU00169"/>
    </source>
</evidence>
<gene>
    <name evidence="4" type="ORF">WKW79_03985</name>
</gene>
<protein>
    <submittedName>
        <fullName evidence="4">Response regulator</fullName>
    </submittedName>
</protein>
<dbReference type="EMBL" id="JBBKZS010000001">
    <property type="protein sequence ID" value="MEJ8853712.1"/>
    <property type="molecule type" value="Genomic_DNA"/>
</dbReference>
<organism evidence="4 5">
    <name type="scientific">Variovorax robiniae</name>
    <dbReference type="NCBI Taxonomy" id="1836199"/>
    <lineage>
        <taxon>Bacteria</taxon>
        <taxon>Pseudomonadati</taxon>
        <taxon>Pseudomonadota</taxon>
        <taxon>Betaproteobacteria</taxon>
        <taxon>Burkholderiales</taxon>
        <taxon>Comamonadaceae</taxon>
        <taxon>Variovorax</taxon>
    </lineage>
</organism>
<dbReference type="PANTHER" id="PTHR44591:SF3">
    <property type="entry name" value="RESPONSE REGULATORY DOMAIN-CONTAINING PROTEIN"/>
    <property type="match status" value="1"/>
</dbReference>
<sequence length="306" mass="33479">MDKEGGRQFVVLLVGHLRLGRQFRTVHGPHEILRPRGRQFRITALQLDKPRFEQAPNADANDPVRDEALLDPMNGDSGICGHASALSCGTGSVPIEAVRMEALTGSLDRGGPSMYVQSGLSAHRTLTLTREMILRGGRRATVSLLRCMKSPSAHRPDEGRHLIIPIREEHSQPHKAARNLRVLVVEDDADALHLTQELLVLMGHWSAGVSSAEAAVARFSEGAFDVLLLDVNLPALSGLDLAEKLGRRERLPVIFASGVGRPRHGEDGDIWLNKPYTTEQLEEALSRAEEVRGTLPDAMPVPVLNL</sequence>
<dbReference type="Proteomes" id="UP001367030">
    <property type="component" value="Unassembled WGS sequence"/>
</dbReference>
<dbReference type="InterPro" id="IPR011006">
    <property type="entry name" value="CheY-like_superfamily"/>
</dbReference>
<dbReference type="Gene3D" id="3.40.50.2300">
    <property type="match status" value="1"/>
</dbReference>
<dbReference type="SUPFAM" id="SSF52172">
    <property type="entry name" value="CheY-like"/>
    <property type="match status" value="1"/>
</dbReference>
<proteinExistence type="predicted"/>
<evidence type="ECO:0000256" key="1">
    <source>
        <dbReference type="ARBA" id="ARBA00022553"/>
    </source>
</evidence>
<accession>A0ABU8X1N7</accession>
<keyword evidence="1 2" id="KW-0597">Phosphoprotein</keyword>
<evidence type="ECO:0000259" key="3">
    <source>
        <dbReference type="PROSITE" id="PS50110"/>
    </source>
</evidence>
<dbReference type="SMART" id="SM00448">
    <property type="entry name" value="REC"/>
    <property type="match status" value="1"/>
</dbReference>
<evidence type="ECO:0000313" key="4">
    <source>
        <dbReference type="EMBL" id="MEJ8853712.1"/>
    </source>
</evidence>
<evidence type="ECO:0000313" key="5">
    <source>
        <dbReference type="Proteomes" id="UP001367030"/>
    </source>
</evidence>
<keyword evidence="5" id="KW-1185">Reference proteome</keyword>
<feature type="modified residue" description="4-aspartylphosphate" evidence="2">
    <location>
        <position position="230"/>
    </location>
</feature>
<dbReference type="InterPro" id="IPR050595">
    <property type="entry name" value="Bact_response_regulator"/>
</dbReference>
<dbReference type="PANTHER" id="PTHR44591">
    <property type="entry name" value="STRESS RESPONSE REGULATOR PROTEIN 1"/>
    <property type="match status" value="1"/>
</dbReference>
<dbReference type="Pfam" id="PF00072">
    <property type="entry name" value="Response_reg"/>
    <property type="match status" value="1"/>
</dbReference>
<reference evidence="4 5" key="1">
    <citation type="submission" date="2024-03" db="EMBL/GenBank/DDBJ databases">
        <title>Novel species of the genus Variovorax.</title>
        <authorList>
            <person name="Liu Q."/>
            <person name="Xin Y.-H."/>
        </authorList>
    </citation>
    <scope>NUCLEOTIDE SEQUENCE [LARGE SCALE GENOMIC DNA]</scope>
    <source>
        <strain evidence="4 5">KACC 18901</strain>
    </source>
</reference>
<comment type="caution">
    <text evidence="4">The sequence shown here is derived from an EMBL/GenBank/DDBJ whole genome shotgun (WGS) entry which is preliminary data.</text>
</comment>
<dbReference type="PROSITE" id="PS50110">
    <property type="entry name" value="RESPONSE_REGULATORY"/>
    <property type="match status" value="1"/>
</dbReference>
<dbReference type="InterPro" id="IPR001789">
    <property type="entry name" value="Sig_transdc_resp-reg_receiver"/>
</dbReference>